<accession>A0A4U2YNI3</accession>
<evidence type="ECO:0000313" key="1">
    <source>
        <dbReference type="EMBL" id="TKI62839.1"/>
    </source>
</evidence>
<proteinExistence type="predicted"/>
<dbReference type="Proteomes" id="UP000308744">
    <property type="component" value="Unassembled WGS sequence"/>
</dbReference>
<dbReference type="InterPro" id="IPR016181">
    <property type="entry name" value="Acyl_CoA_acyltransferase"/>
</dbReference>
<dbReference type="EMBL" id="SZPU01000075">
    <property type="protein sequence ID" value="TKI62839.1"/>
    <property type="molecule type" value="Genomic_DNA"/>
</dbReference>
<dbReference type="SUPFAM" id="SSF55729">
    <property type="entry name" value="Acyl-CoA N-acyltransferases (Nat)"/>
    <property type="match status" value="1"/>
</dbReference>
<protein>
    <recommendedName>
        <fullName evidence="3">GNAT family N-acetyltransferase</fullName>
    </recommendedName>
</protein>
<gene>
    <name evidence="1" type="ORF">FC756_18915</name>
</gene>
<reference evidence="1 2" key="1">
    <citation type="submission" date="2019-04" db="EMBL/GenBank/DDBJ databases">
        <title>Lysinibacillus genome sequencing.</title>
        <authorList>
            <person name="Dunlap C."/>
        </authorList>
    </citation>
    <scope>NUCLEOTIDE SEQUENCE [LARGE SCALE GENOMIC DNA]</scope>
    <source>
        <strain evidence="1 2">CCTCC AB 2010389</strain>
    </source>
</reference>
<comment type="caution">
    <text evidence="1">The sequence shown here is derived from an EMBL/GenBank/DDBJ whole genome shotgun (WGS) entry which is preliminary data.</text>
</comment>
<evidence type="ECO:0000313" key="2">
    <source>
        <dbReference type="Proteomes" id="UP000308744"/>
    </source>
</evidence>
<evidence type="ECO:0008006" key="3">
    <source>
        <dbReference type="Google" id="ProtNLM"/>
    </source>
</evidence>
<keyword evidence="2" id="KW-1185">Reference proteome</keyword>
<dbReference type="AlphaFoldDB" id="A0A4U2YNI3"/>
<name>A0A4U2YNI3_9BACI</name>
<organism evidence="1 2">
    <name type="scientific">Lysinibacillus mangiferihumi</name>
    <dbReference type="NCBI Taxonomy" id="1130819"/>
    <lineage>
        <taxon>Bacteria</taxon>
        <taxon>Bacillati</taxon>
        <taxon>Bacillota</taxon>
        <taxon>Bacilli</taxon>
        <taxon>Bacillales</taxon>
        <taxon>Bacillaceae</taxon>
        <taxon>Lysinibacillus</taxon>
    </lineage>
</organism>
<sequence>MTIQFKKCKLEDLHVLRDISIETFQDTYSKQNKPENMLAYLDRAFTPQQLERELANGGSQFYFIYFDEDAAGYLKVNTNDAQSEKMGKEYLGIERIYIKNTVMMQTMEILLHN</sequence>
<dbReference type="Gene3D" id="3.40.630.30">
    <property type="match status" value="1"/>
</dbReference>